<dbReference type="KEGG" id="ptm:GSPATT00021008001"/>
<evidence type="ECO:0000313" key="2">
    <source>
        <dbReference type="Proteomes" id="UP000000600"/>
    </source>
</evidence>
<reference evidence="1 2" key="1">
    <citation type="journal article" date="2006" name="Nature">
        <title>Global trends of whole-genome duplications revealed by the ciliate Paramecium tetraurelia.</title>
        <authorList>
            <consortium name="Genoscope"/>
            <person name="Aury J.-M."/>
            <person name="Jaillon O."/>
            <person name="Duret L."/>
            <person name="Noel B."/>
            <person name="Jubin C."/>
            <person name="Porcel B.M."/>
            <person name="Segurens B."/>
            <person name="Daubin V."/>
            <person name="Anthouard V."/>
            <person name="Aiach N."/>
            <person name="Arnaiz O."/>
            <person name="Billaut A."/>
            <person name="Beisson J."/>
            <person name="Blanc I."/>
            <person name="Bouhouche K."/>
            <person name="Camara F."/>
            <person name="Duharcourt S."/>
            <person name="Guigo R."/>
            <person name="Gogendeau D."/>
            <person name="Katinka M."/>
            <person name="Keller A.-M."/>
            <person name="Kissmehl R."/>
            <person name="Klotz C."/>
            <person name="Koll F."/>
            <person name="Le Moue A."/>
            <person name="Lepere C."/>
            <person name="Malinsky S."/>
            <person name="Nowacki M."/>
            <person name="Nowak J.K."/>
            <person name="Plattner H."/>
            <person name="Poulain J."/>
            <person name="Ruiz F."/>
            <person name="Serrano V."/>
            <person name="Zagulski M."/>
            <person name="Dessen P."/>
            <person name="Betermier M."/>
            <person name="Weissenbach J."/>
            <person name="Scarpelli C."/>
            <person name="Schachter V."/>
            <person name="Sperling L."/>
            <person name="Meyer E."/>
            <person name="Cohen J."/>
            <person name="Wincker P."/>
        </authorList>
    </citation>
    <scope>NUCLEOTIDE SEQUENCE [LARGE SCALE GENOMIC DNA]</scope>
    <source>
        <strain evidence="1 2">Stock d4-2</strain>
    </source>
</reference>
<dbReference type="RefSeq" id="XP_001454763.1">
    <property type="nucleotide sequence ID" value="XM_001454726.1"/>
</dbReference>
<keyword evidence="2" id="KW-1185">Reference proteome</keyword>
<proteinExistence type="predicted"/>
<dbReference type="AlphaFoldDB" id="A0DWE9"/>
<dbReference type="GeneID" id="5040548"/>
<sequence length="104" mass="12317">MIRSFYYGKMSTMVCTTKGCRHKPLCLDCMVTHSKNQLANVCHQEILIHLVIRYLKPMPVLILIIIDEHLSFVRQSMPILQNHLIQTRKQEIRVIKTYCQLLHR</sequence>
<name>A0DWE9_PARTE</name>
<organism evidence="1 2">
    <name type="scientific">Paramecium tetraurelia</name>
    <dbReference type="NCBI Taxonomy" id="5888"/>
    <lineage>
        <taxon>Eukaryota</taxon>
        <taxon>Sar</taxon>
        <taxon>Alveolata</taxon>
        <taxon>Ciliophora</taxon>
        <taxon>Intramacronucleata</taxon>
        <taxon>Oligohymenophorea</taxon>
        <taxon>Peniculida</taxon>
        <taxon>Parameciidae</taxon>
        <taxon>Paramecium</taxon>
    </lineage>
</organism>
<dbReference type="HOGENOM" id="CLU_2255404_0_0_1"/>
<dbReference type="EMBL" id="CT868618">
    <property type="protein sequence ID" value="CAK87366.1"/>
    <property type="molecule type" value="Genomic_DNA"/>
</dbReference>
<accession>A0DWE9</accession>
<dbReference type="Proteomes" id="UP000000600">
    <property type="component" value="Unassembled WGS sequence"/>
</dbReference>
<gene>
    <name evidence="1" type="ORF">GSPATT00021008001</name>
</gene>
<evidence type="ECO:0000313" key="1">
    <source>
        <dbReference type="EMBL" id="CAK87366.1"/>
    </source>
</evidence>
<protein>
    <submittedName>
        <fullName evidence="1">Uncharacterized protein</fullName>
    </submittedName>
</protein>
<dbReference type="InParanoid" id="A0DWE9"/>